<evidence type="ECO:0000313" key="3">
    <source>
        <dbReference type="Proteomes" id="UP000015531"/>
    </source>
</evidence>
<keyword evidence="3" id="KW-1185">Reference proteome</keyword>
<dbReference type="InterPro" id="IPR029058">
    <property type="entry name" value="AB_hydrolase_fold"/>
</dbReference>
<dbReference type="Pfam" id="PF00326">
    <property type="entry name" value="Peptidase_S9"/>
    <property type="match status" value="1"/>
</dbReference>
<dbReference type="PANTHER" id="PTHR22946:SF12">
    <property type="entry name" value="CONIDIAL PIGMENT BIOSYNTHESIS PROTEIN AYG1 (AFU_ORTHOLOGUE AFUA_2G17550)"/>
    <property type="match status" value="1"/>
</dbReference>
<dbReference type="PANTHER" id="PTHR22946">
    <property type="entry name" value="DIENELACTONE HYDROLASE DOMAIN-CONTAINING PROTEIN-RELATED"/>
    <property type="match status" value="1"/>
</dbReference>
<dbReference type="eggNOG" id="COG1073">
    <property type="taxonomic scope" value="Bacteria"/>
</dbReference>
<dbReference type="SUPFAM" id="SSF53474">
    <property type="entry name" value="alpha/beta-Hydrolases"/>
    <property type="match status" value="1"/>
</dbReference>
<protein>
    <submittedName>
        <fullName evidence="2">Hydrolase</fullName>
    </submittedName>
</protein>
<dbReference type="GO" id="GO:0006508">
    <property type="term" value="P:proteolysis"/>
    <property type="evidence" value="ECO:0007669"/>
    <property type="project" value="InterPro"/>
</dbReference>
<dbReference type="PATRIC" id="fig|1331060.3.peg.4012"/>
<dbReference type="Gene3D" id="3.40.50.1820">
    <property type="entry name" value="alpha/beta hydrolase"/>
    <property type="match status" value="1"/>
</dbReference>
<dbReference type="Proteomes" id="UP000015531">
    <property type="component" value="Unassembled WGS sequence"/>
</dbReference>
<dbReference type="AlphaFoldDB" id="T0H773"/>
<dbReference type="GO" id="GO:0008236">
    <property type="term" value="F:serine-type peptidase activity"/>
    <property type="evidence" value="ECO:0007669"/>
    <property type="project" value="InterPro"/>
</dbReference>
<evidence type="ECO:0000313" key="2">
    <source>
        <dbReference type="EMBL" id="EQB12186.1"/>
    </source>
</evidence>
<proteinExistence type="predicted"/>
<evidence type="ECO:0000259" key="1">
    <source>
        <dbReference type="Pfam" id="PF00326"/>
    </source>
</evidence>
<dbReference type="RefSeq" id="WP_021227638.1">
    <property type="nucleotide sequence ID" value="NZ_ATDP01000104.1"/>
</dbReference>
<dbReference type="InterPro" id="IPR050261">
    <property type="entry name" value="FrsA_esterase"/>
</dbReference>
<accession>T0H773</accession>
<feature type="domain" description="Peptidase S9 prolyl oligopeptidase catalytic" evidence="1">
    <location>
        <begin position="211"/>
        <end position="381"/>
    </location>
</feature>
<keyword evidence="2" id="KW-0378">Hydrolase</keyword>
<dbReference type="OrthoDB" id="217645at2"/>
<gene>
    <name evidence="2" type="ORF">RLDS_20760</name>
</gene>
<organism evidence="2 3">
    <name type="scientific">Sphingobium lactosutens DS20</name>
    <dbReference type="NCBI Taxonomy" id="1331060"/>
    <lineage>
        <taxon>Bacteria</taxon>
        <taxon>Pseudomonadati</taxon>
        <taxon>Pseudomonadota</taxon>
        <taxon>Alphaproteobacteria</taxon>
        <taxon>Sphingomonadales</taxon>
        <taxon>Sphingomonadaceae</taxon>
        <taxon>Sphingobium</taxon>
    </lineage>
</organism>
<comment type="caution">
    <text evidence="2">The sequence shown here is derived from an EMBL/GenBank/DDBJ whole genome shotgun (WGS) entry which is preliminary data.</text>
</comment>
<reference evidence="2 3" key="1">
    <citation type="journal article" date="2013" name="Genome Announc.">
        <title>Draft Genome Sequence of Sphingobium lactosutens Strain DS20T, Isolated from a Hexachlorocyclohexane Dumpsite.</title>
        <authorList>
            <person name="Kumar R."/>
            <person name="Dwivedi V."/>
            <person name="Negi V."/>
            <person name="Khurana J.P."/>
            <person name="Lal R."/>
        </authorList>
    </citation>
    <scope>NUCLEOTIDE SEQUENCE [LARGE SCALE GENOMIC DNA]</scope>
    <source>
        <strain evidence="2 3">DS20</strain>
    </source>
</reference>
<sequence>MALFEYFPNYIWNLSVAIAMESGGRIGEIVDMCQPIKDAAANGGDAGTPQFMQAWAAMGAKLLELAAEDEAKGRAFSASNKLERAALYLFVAERMQGHGAPGRKETYAKARDAFDRSTALGKINRDRVEIPLANGTMPALFTRAPGDGPKPVVVYCNGLDSCKELLYWSGLPEALARRGVSTLCVDQPGAGETLRLQNLPVDPHSESWASKAVDWLEQQSDVDPKRIGMTGISLGGHFAPRAVAYEPRFASGAVWGANHNWREVQDKRMAREGENPVPHYWAHVHWAFGASDQDDFLAKSQDMNLNGHMDRIKVPFLVTHGANDRQISLSYADDLYDQLVNSPRREKVIFTAREGGVEHVGADNMSYGRDLIADWFAETLDGVTG</sequence>
<dbReference type="InterPro" id="IPR001375">
    <property type="entry name" value="Peptidase_S9_cat"/>
</dbReference>
<dbReference type="EMBL" id="ATDP01000104">
    <property type="protein sequence ID" value="EQB12186.1"/>
    <property type="molecule type" value="Genomic_DNA"/>
</dbReference>
<name>T0H773_9SPHN</name>